<accession>A0A1J5QP53</accession>
<organism evidence="1">
    <name type="scientific">mine drainage metagenome</name>
    <dbReference type="NCBI Taxonomy" id="410659"/>
    <lineage>
        <taxon>unclassified sequences</taxon>
        <taxon>metagenomes</taxon>
        <taxon>ecological metagenomes</taxon>
    </lineage>
</organism>
<evidence type="ECO:0000313" key="1">
    <source>
        <dbReference type="EMBL" id="OIQ85377.1"/>
    </source>
</evidence>
<reference evidence="1" key="1">
    <citation type="submission" date="2016-10" db="EMBL/GenBank/DDBJ databases">
        <title>Sequence of Gallionella enrichment culture.</title>
        <authorList>
            <person name="Poehlein A."/>
            <person name="Muehling M."/>
            <person name="Daniel R."/>
        </authorList>
    </citation>
    <scope>NUCLEOTIDE SEQUENCE</scope>
</reference>
<proteinExistence type="predicted"/>
<name>A0A1J5QP53_9ZZZZ</name>
<dbReference type="EMBL" id="MLJW01000548">
    <property type="protein sequence ID" value="OIQ85377.1"/>
    <property type="molecule type" value="Genomic_DNA"/>
</dbReference>
<gene>
    <name evidence="1" type="ORF">GALL_327710</name>
</gene>
<sequence length="207" mass="23397">MNAIHQSYLSKFIDSVCYCFEREATPFDRCLLADNIALGIRDGQQVNDLALSKLRTFANMYTEHRSQQGPIEHSCHAVSHGFAATLQTTPFADIFPLALTIGNVWFRGNNIYKVTRQKIDQIIREGFDPDKTLDVHVWLTLSNMTVVDLTLLSTLSALGLSESAPSRNDRVLFWKEATPGDFEFEPLLVDNDFFSKVERGVVTYESV</sequence>
<comment type="caution">
    <text evidence="1">The sequence shown here is derived from an EMBL/GenBank/DDBJ whole genome shotgun (WGS) entry which is preliminary data.</text>
</comment>
<dbReference type="AlphaFoldDB" id="A0A1J5QP53"/>
<protein>
    <submittedName>
        <fullName evidence="1">Uncharacterized protein</fullName>
    </submittedName>
</protein>